<evidence type="ECO:0000256" key="1">
    <source>
        <dbReference type="ARBA" id="ARBA00009690"/>
    </source>
</evidence>
<dbReference type="Gene3D" id="3.40.50.1440">
    <property type="entry name" value="Tubulin/FtsZ, GTPase domain"/>
    <property type="match status" value="1"/>
</dbReference>
<dbReference type="GO" id="GO:0043093">
    <property type="term" value="P:FtsZ-dependent cytokinesis"/>
    <property type="evidence" value="ECO:0007669"/>
    <property type="project" value="UniProtKB-UniRule"/>
</dbReference>
<dbReference type="GO" id="GO:0003924">
    <property type="term" value="F:GTPase activity"/>
    <property type="evidence" value="ECO:0007669"/>
    <property type="project" value="UniProtKB-UniRule"/>
</dbReference>
<dbReference type="SUPFAM" id="SSF52490">
    <property type="entry name" value="Tubulin nucleotide-binding domain-like"/>
    <property type="match status" value="1"/>
</dbReference>
<dbReference type="InterPro" id="IPR000158">
    <property type="entry name" value="Cell_div_FtsZ"/>
</dbReference>
<keyword evidence="4 8" id="KW-0547">Nucleotide-binding</keyword>
<gene>
    <name evidence="8 13" type="primary">ftsZ</name>
    <name evidence="13" type="ORF">E3983_02820</name>
</gene>
<evidence type="ECO:0000313" key="13">
    <source>
        <dbReference type="EMBL" id="QBR83392.1"/>
    </source>
</evidence>
<dbReference type="Pfam" id="PF12327">
    <property type="entry name" value="FtsZ_C"/>
    <property type="match status" value="1"/>
</dbReference>
<evidence type="ECO:0000256" key="2">
    <source>
        <dbReference type="ARBA" id="ARBA00022490"/>
    </source>
</evidence>
<dbReference type="InterPro" id="IPR018316">
    <property type="entry name" value="Tubulin/FtsZ_2-layer-sand-dom"/>
</dbReference>
<dbReference type="Gene3D" id="3.30.1330.20">
    <property type="entry name" value="Tubulin/FtsZ, C-terminal domain"/>
    <property type="match status" value="1"/>
</dbReference>
<dbReference type="PROSITE" id="PS01134">
    <property type="entry name" value="FTSZ_1"/>
    <property type="match status" value="1"/>
</dbReference>
<keyword evidence="2 8" id="KW-0963">Cytoplasm</keyword>
<name>A0AAX1EED0_9GAMM</name>
<feature type="binding site" evidence="8">
    <location>
        <position position="143"/>
    </location>
    <ligand>
        <name>GTP</name>
        <dbReference type="ChEBI" id="CHEBI:37565"/>
    </ligand>
</feature>
<evidence type="ECO:0000256" key="3">
    <source>
        <dbReference type="ARBA" id="ARBA00022618"/>
    </source>
</evidence>
<comment type="subcellular location">
    <subcellularLocation>
        <location evidence="8">Cytoplasm</location>
    </subcellularLocation>
    <text evidence="8">Assembles at midcell at the inner surface of the cytoplasmic membrane.</text>
</comment>
<dbReference type="InterPro" id="IPR045061">
    <property type="entry name" value="FtsZ/CetZ"/>
</dbReference>
<evidence type="ECO:0000256" key="7">
    <source>
        <dbReference type="ARBA" id="ARBA00023306"/>
    </source>
</evidence>
<keyword evidence="5 8" id="KW-0342">GTP-binding</keyword>
<comment type="subunit">
    <text evidence="8">Homodimer. Polymerizes to form a dynamic ring structure in a strictly GTP-dependent manner. Interacts directly with several other division proteins.</text>
</comment>
<dbReference type="SMART" id="SM00865">
    <property type="entry name" value="Tubulin_C"/>
    <property type="match status" value="1"/>
</dbReference>
<comment type="similarity">
    <text evidence="1 8 10">Belongs to the FtsZ family.</text>
</comment>
<dbReference type="Pfam" id="PF00091">
    <property type="entry name" value="Tubulin"/>
    <property type="match status" value="1"/>
</dbReference>
<dbReference type="PROSITE" id="PS01135">
    <property type="entry name" value="FTSZ_2"/>
    <property type="match status" value="1"/>
</dbReference>
<feature type="binding site" evidence="8">
    <location>
        <position position="139"/>
    </location>
    <ligand>
        <name>GTP</name>
        <dbReference type="ChEBI" id="CHEBI:37565"/>
    </ligand>
</feature>
<evidence type="ECO:0000259" key="12">
    <source>
        <dbReference type="SMART" id="SM00865"/>
    </source>
</evidence>
<proteinExistence type="inferred from homology"/>
<dbReference type="InterPro" id="IPR008280">
    <property type="entry name" value="Tub_FtsZ_C"/>
</dbReference>
<dbReference type="FunFam" id="3.40.50.1440:FF:000023">
    <property type="entry name" value="Cell division protein FtsZ"/>
    <property type="match status" value="1"/>
</dbReference>
<keyword evidence="6 8" id="KW-0717">Septation</keyword>
<comment type="function">
    <text evidence="8 10">Essential cell division protein that forms a contractile ring structure (Z ring) at the future cell division site. The regulation of the ring assembly controls the timing and the location of cell division. One of the functions of the FtsZ ring is to recruit other cell division proteins to the septum to produce a new cell wall between the dividing cells. Binds GTP and shows GTPase activity.</text>
</comment>
<dbReference type="SMART" id="SM00864">
    <property type="entry name" value="Tubulin"/>
    <property type="match status" value="1"/>
</dbReference>
<dbReference type="PANTHER" id="PTHR30314">
    <property type="entry name" value="CELL DIVISION PROTEIN FTSZ-RELATED"/>
    <property type="match status" value="1"/>
</dbReference>
<feature type="binding site" evidence="8">
    <location>
        <position position="187"/>
    </location>
    <ligand>
        <name>GTP</name>
        <dbReference type="ChEBI" id="CHEBI:37565"/>
    </ligand>
</feature>
<evidence type="ECO:0000313" key="14">
    <source>
        <dbReference type="Proteomes" id="UP000295517"/>
    </source>
</evidence>
<evidence type="ECO:0000256" key="5">
    <source>
        <dbReference type="ARBA" id="ARBA00023134"/>
    </source>
</evidence>
<keyword evidence="3 8" id="KW-0132">Cell division</keyword>
<evidence type="ECO:0000256" key="8">
    <source>
        <dbReference type="HAMAP-Rule" id="MF_00909"/>
    </source>
</evidence>
<dbReference type="GO" id="GO:0032153">
    <property type="term" value="C:cell division site"/>
    <property type="evidence" value="ECO:0007669"/>
    <property type="project" value="UniProtKB-UniRule"/>
</dbReference>
<dbReference type="AlphaFoldDB" id="A0AAX1EED0"/>
<organism evidence="13 14">
    <name type="scientific">Legionella israelensis</name>
    <dbReference type="NCBI Taxonomy" id="454"/>
    <lineage>
        <taxon>Bacteria</taxon>
        <taxon>Pseudomonadati</taxon>
        <taxon>Pseudomonadota</taxon>
        <taxon>Gammaproteobacteria</taxon>
        <taxon>Legionellales</taxon>
        <taxon>Legionellaceae</taxon>
        <taxon>Legionella</taxon>
    </lineage>
</organism>
<dbReference type="NCBIfam" id="TIGR00065">
    <property type="entry name" value="ftsZ"/>
    <property type="match status" value="1"/>
</dbReference>
<dbReference type="InterPro" id="IPR020805">
    <property type="entry name" value="Cell_div_FtsZ_CS"/>
</dbReference>
<feature type="domain" description="Tubulin/FtsZ 2-layer sandwich" evidence="12">
    <location>
        <begin position="207"/>
        <end position="325"/>
    </location>
</feature>
<evidence type="ECO:0000259" key="11">
    <source>
        <dbReference type="SMART" id="SM00864"/>
    </source>
</evidence>
<evidence type="ECO:0000256" key="4">
    <source>
        <dbReference type="ARBA" id="ARBA00022741"/>
    </source>
</evidence>
<dbReference type="RefSeq" id="WP_135059786.1">
    <property type="nucleotide sequence ID" value="NZ_CP038254.1"/>
</dbReference>
<dbReference type="PANTHER" id="PTHR30314:SF3">
    <property type="entry name" value="MITOCHONDRIAL DIVISION PROTEIN FSZA"/>
    <property type="match status" value="1"/>
</dbReference>
<dbReference type="GO" id="GO:0051258">
    <property type="term" value="P:protein polymerization"/>
    <property type="evidence" value="ECO:0007669"/>
    <property type="project" value="UniProtKB-UniRule"/>
</dbReference>
<dbReference type="GO" id="GO:0000917">
    <property type="term" value="P:division septum assembly"/>
    <property type="evidence" value="ECO:0007669"/>
    <property type="project" value="UniProtKB-KW"/>
</dbReference>
<evidence type="ECO:0000256" key="10">
    <source>
        <dbReference type="RuleBase" id="RU000631"/>
    </source>
</evidence>
<dbReference type="SUPFAM" id="SSF55307">
    <property type="entry name" value="Tubulin C-terminal domain-like"/>
    <property type="match status" value="1"/>
</dbReference>
<dbReference type="EMBL" id="CP038254">
    <property type="protein sequence ID" value="QBR83392.1"/>
    <property type="molecule type" value="Genomic_DNA"/>
</dbReference>
<dbReference type="GO" id="GO:0005525">
    <property type="term" value="F:GTP binding"/>
    <property type="evidence" value="ECO:0007669"/>
    <property type="project" value="UniProtKB-UniRule"/>
</dbReference>
<dbReference type="InterPro" id="IPR036525">
    <property type="entry name" value="Tubulin/FtsZ_GTPase_sf"/>
</dbReference>
<feature type="binding site" evidence="8">
    <location>
        <begin position="21"/>
        <end position="25"/>
    </location>
    <ligand>
        <name>GTP</name>
        <dbReference type="ChEBI" id="CHEBI:37565"/>
    </ligand>
</feature>
<dbReference type="CDD" id="cd02201">
    <property type="entry name" value="FtsZ_type1"/>
    <property type="match status" value="1"/>
</dbReference>
<evidence type="ECO:0000256" key="6">
    <source>
        <dbReference type="ARBA" id="ARBA00023210"/>
    </source>
</evidence>
<dbReference type="Proteomes" id="UP000295517">
    <property type="component" value="Chromosome"/>
</dbReference>
<dbReference type="HAMAP" id="MF_00909">
    <property type="entry name" value="FtsZ"/>
    <property type="match status" value="1"/>
</dbReference>
<dbReference type="InterPro" id="IPR037103">
    <property type="entry name" value="Tubulin/FtsZ-like_C"/>
</dbReference>
<feature type="binding site" evidence="8">
    <location>
        <begin position="108"/>
        <end position="110"/>
    </location>
    <ligand>
        <name>GTP</name>
        <dbReference type="ChEBI" id="CHEBI:37565"/>
    </ligand>
</feature>
<feature type="domain" description="Tubulin/FtsZ GTPase" evidence="11">
    <location>
        <begin position="13"/>
        <end position="205"/>
    </location>
</feature>
<keyword evidence="7 8" id="KW-0131">Cell cycle</keyword>
<accession>A0AAX1EED0</accession>
<dbReference type="InterPro" id="IPR024757">
    <property type="entry name" value="FtsZ_C"/>
</dbReference>
<reference evidence="13 14" key="1">
    <citation type="submission" date="2019-03" db="EMBL/GenBank/DDBJ databases">
        <title>Diverse conjugative elements silence natural transformation in Legionella species.</title>
        <authorList>
            <person name="Durieux I."/>
            <person name="Ginevra C."/>
            <person name="Attaiech L."/>
            <person name="Picq K."/>
            <person name="Juan P.A."/>
            <person name="Jarraud S."/>
            <person name="Charpentier X."/>
        </authorList>
    </citation>
    <scope>NUCLEOTIDE SEQUENCE [LARGE SCALE GENOMIC DNA]</scope>
    <source>
        <strain evidence="13 14">HL-0427-4011</strain>
    </source>
</reference>
<dbReference type="PRINTS" id="PR00423">
    <property type="entry name" value="CELLDVISFTSZ"/>
</dbReference>
<evidence type="ECO:0000256" key="9">
    <source>
        <dbReference type="NCBIfam" id="TIGR00065"/>
    </source>
</evidence>
<protein>
    <recommendedName>
        <fullName evidence="8 9">Cell division protein FtsZ</fullName>
    </recommendedName>
</protein>
<sequence>MFELMESQQDNAIIKVVGVGGGGGNAVEHMVSENIEGVEFICANTDAQALKSSNAKIHIQLGEELTKGLGAGANPQIGREAAEEDRERIKEVLKGADMVFITAGMGGGTGTGAAPVFAEIAKELGILTVAVVTKPFSFEGKQRSLSAEEGIRNLAEHVDSLITIPNNKLLSVLGKNISLLNAFKAANNVLLGAVKGISDLITRPGLINVDFADVRTVMSEMGMAMMGTGSAVGEQRARQAAEAAIASPLLEDVNFSGARGILVNITAGLDMSIGEFEEVGDVVKEFISDDATVVVGTVIDPDLTEEMRVTVIVTGLGDNRQRSPQSQGARTRLVETTRSDGTLDYHQLDRPAVIRKQTQGASKTAVKSTEEVVPDVDYLDIPAFLRREEEA</sequence>
<dbReference type="InterPro" id="IPR003008">
    <property type="entry name" value="Tubulin_FtsZ_GTPase"/>
</dbReference>
<dbReference type="GO" id="GO:0005737">
    <property type="term" value="C:cytoplasm"/>
    <property type="evidence" value="ECO:0007669"/>
    <property type="project" value="UniProtKB-SubCell"/>
</dbReference>